<accession>A0ABP4P2E3</accession>
<protein>
    <recommendedName>
        <fullName evidence="3">Lanthionine synthetase C family protein</fullName>
    </recommendedName>
</protein>
<dbReference type="Pfam" id="PF05147">
    <property type="entry name" value="LANC_like"/>
    <property type="match status" value="1"/>
</dbReference>
<dbReference type="Proteomes" id="UP001501705">
    <property type="component" value="Unassembled WGS sequence"/>
</dbReference>
<evidence type="ECO:0008006" key="3">
    <source>
        <dbReference type="Google" id="ProtNLM"/>
    </source>
</evidence>
<dbReference type="PRINTS" id="PR01950">
    <property type="entry name" value="LANCSUPER"/>
</dbReference>
<dbReference type="Gene3D" id="1.50.10.20">
    <property type="match status" value="1"/>
</dbReference>
<dbReference type="SUPFAM" id="SSF158745">
    <property type="entry name" value="LanC-like"/>
    <property type="match status" value="1"/>
</dbReference>
<dbReference type="RefSeq" id="WP_344234092.1">
    <property type="nucleotide sequence ID" value="NZ_BAAAPH010000008.1"/>
</dbReference>
<comment type="caution">
    <text evidence="1">The sequence shown here is derived from an EMBL/GenBank/DDBJ whole genome shotgun (WGS) entry which is preliminary data.</text>
</comment>
<keyword evidence="2" id="KW-1185">Reference proteome</keyword>
<organism evidence="1 2">
    <name type="scientific">Kribbella hippodromi</name>
    <dbReference type="NCBI Taxonomy" id="434347"/>
    <lineage>
        <taxon>Bacteria</taxon>
        <taxon>Bacillati</taxon>
        <taxon>Actinomycetota</taxon>
        <taxon>Actinomycetes</taxon>
        <taxon>Propionibacteriales</taxon>
        <taxon>Kribbellaceae</taxon>
        <taxon>Kribbella</taxon>
    </lineage>
</organism>
<dbReference type="SMART" id="SM01260">
    <property type="entry name" value="LANC_like"/>
    <property type="match status" value="1"/>
</dbReference>
<name>A0ABP4P2E3_9ACTN</name>
<gene>
    <name evidence="1" type="ORF">GCM10009804_29940</name>
</gene>
<dbReference type="CDD" id="cd04434">
    <property type="entry name" value="LanC_like"/>
    <property type="match status" value="1"/>
</dbReference>
<dbReference type="InterPro" id="IPR007822">
    <property type="entry name" value="LANC-like"/>
</dbReference>
<evidence type="ECO:0000313" key="1">
    <source>
        <dbReference type="EMBL" id="GAA1571575.1"/>
    </source>
</evidence>
<reference evidence="2" key="1">
    <citation type="journal article" date="2019" name="Int. J. Syst. Evol. Microbiol.">
        <title>The Global Catalogue of Microorganisms (GCM) 10K type strain sequencing project: providing services to taxonomists for standard genome sequencing and annotation.</title>
        <authorList>
            <consortium name="The Broad Institute Genomics Platform"/>
            <consortium name="The Broad Institute Genome Sequencing Center for Infectious Disease"/>
            <person name="Wu L."/>
            <person name="Ma J."/>
        </authorList>
    </citation>
    <scope>NUCLEOTIDE SEQUENCE [LARGE SCALE GENOMIC DNA]</scope>
    <source>
        <strain evidence="2">JCM 15572</strain>
    </source>
</reference>
<evidence type="ECO:0000313" key="2">
    <source>
        <dbReference type="Proteomes" id="UP001501705"/>
    </source>
</evidence>
<sequence>METSAARTETATRLARGAADWLVDRNPEDSSLYHGQAGIVLALQEAARHFDDDRYDRAVKARVAALVASIDSVEGSSLYFGLAGVAASLAALGEHEAANDALAQVRDRFDGHRWNSMFELLAGNAGIGLGALCAGDLDLAVTAVTPYLTTADQTPGGVNWQVRPTPPRSHHIAHGTLGIVYALAAVGHAAGRQDLIDLALAGAADVVSRNEAGASGFLVPHSDPPHRPELIERYSLGWCNGPAGDAQVFRLLARVTGDPAWVRLGDRCWQTVTESGLPRRIRPGFWDNHGRCCGTAGVLALACDRIVERGDDSTFADVLVDDLATHALVDESGVRWSNYEHRATPPDLEPSPGWAMGNAGILRELLRYARLTEGGSGEYAIPWPDHLATNH</sequence>
<dbReference type="EMBL" id="BAAAPH010000008">
    <property type="protein sequence ID" value="GAA1571575.1"/>
    <property type="molecule type" value="Genomic_DNA"/>
</dbReference>
<proteinExistence type="predicted"/>